<dbReference type="Proteomes" id="UP000243723">
    <property type="component" value="Unassembled WGS sequence"/>
</dbReference>
<name>A0A2P8AIK9_9PEZI</name>
<reference evidence="9 10" key="1">
    <citation type="submission" date="2017-05" db="EMBL/GenBank/DDBJ databases">
        <title>Draft genome sequence of Elsinoe australis.</title>
        <authorList>
            <person name="Cheng Q."/>
        </authorList>
    </citation>
    <scope>NUCLEOTIDE SEQUENCE [LARGE SCALE GENOMIC DNA]</scope>
    <source>
        <strain evidence="9 10">NL1</strain>
    </source>
</reference>
<evidence type="ECO:0000256" key="2">
    <source>
        <dbReference type="ARBA" id="ARBA00022559"/>
    </source>
</evidence>
<dbReference type="InterPro" id="IPR006314">
    <property type="entry name" value="Dyp_peroxidase"/>
</dbReference>
<evidence type="ECO:0000313" key="10">
    <source>
        <dbReference type="Proteomes" id="UP000243723"/>
    </source>
</evidence>
<keyword evidence="6" id="KW-0408">Iron</keyword>
<organism evidence="9 10">
    <name type="scientific">Elsinoe australis</name>
    <dbReference type="NCBI Taxonomy" id="40998"/>
    <lineage>
        <taxon>Eukaryota</taxon>
        <taxon>Fungi</taxon>
        <taxon>Dikarya</taxon>
        <taxon>Ascomycota</taxon>
        <taxon>Pezizomycotina</taxon>
        <taxon>Dothideomycetes</taxon>
        <taxon>Dothideomycetidae</taxon>
        <taxon>Myriangiales</taxon>
        <taxon>Elsinoaceae</taxon>
        <taxon>Elsinoe</taxon>
    </lineage>
</organism>
<dbReference type="InterPro" id="IPR011008">
    <property type="entry name" value="Dimeric_a/b-barrel"/>
</dbReference>
<evidence type="ECO:0000313" key="9">
    <source>
        <dbReference type="EMBL" id="PSK60281.1"/>
    </source>
</evidence>
<dbReference type="PANTHER" id="PTHR30521:SF4">
    <property type="entry name" value="DEFERROCHELATASE"/>
    <property type="match status" value="1"/>
</dbReference>
<keyword evidence="3" id="KW-0349">Heme</keyword>
<dbReference type="GO" id="GO:0046872">
    <property type="term" value="F:metal ion binding"/>
    <property type="evidence" value="ECO:0007669"/>
    <property type="project" value="UniProtKB-KW"/>
</dbReference>
<dbReference type="GO" id="GO:0005829">
    <property type="term" value="C:cytosol"/>
    <property type="evidence" value="ECO:0007669"/>
    <property type="project" value="TreeGrafter"/>
</dbReference>
<dbReference type="AlphaFoldDB" id="A0A2P8AIK9"/>
<keyword evidence="2" id="KW-0575">Peroxidase</keyword>
<sequence>MTGASVQKDRARIAMHKQSGASGLLKTSGVNIAFSKQGLDKLGLNTGDGDKLNDAVFDAGMLSDAQSLGDKGTTGQDASLLRNIDGLILVTRDCRSIVTDAIKDVKDLFGGAQQSSITEAFSIVGDVRPGTEDGHGHFGFEDGISQPAMAGVEIAPQPGQVQIPGGIVLLGREGDNDDSKNLIARPSWAVDGSFLCFRKLAQLVPEFDEFLTQNALL</sequence>
<proteinExistence type="inferred from homology"/>
<comment type="caution">
    <text evidence="9">The sequence shown here is derived from an EMBL/GenBank/DDBJ whole genome shotgun (WGS) entry which is preliminary data.</text>
</comment>
<evidence type="ECO:0000256" key="6">
    <source>
        <dbReference type="ARBA" id="ARBA00023004"/>
    </source>
</evidence>
<keyword evidence="5" id="KW-0560">Oxidoreductase</keyword>
<protein>
    <recommendedName>
        <fullName evidence="8">DyP dimeric alpha+beta barrel domain-containing protein</fullName>
    </recommendedName>
</protein>
<keyword evidence="10" id="KW-1185">Reference proteome</keyword>
<dbReference type="PROSITE" id="PS51404">
    <property type="entry name" value="DYP_PEROXIDASE"/>
    <property type="match status" value="1"/>
</dbReference>
<dbReference type="InterPro" id="IPR049509">
    <property type="entry name" value="DyP_N"/>
</dbReference>
<dbReference type="GO" id="GO:0004601">
    <property type="term" value="F:peroxidase activity"/>
    <property type="evidence" value="ECO:0007669"/>
    <property type="project" value="UniProtKB-KW"/>
</dbReference>
<evidence type="ECO:0000259" key="8">
    <source>
        <dbReference type="Pfam" id="PF21105"/>
    </source>
</evidence>
<evidence type="ECO:0000256" key="1">
    <source>
        <dbReference type="ARBA" id="ARBA00001970"/>
    </source>
</evidence>
<accession>A0A2P8AIK9</accession>
<evidence type="ECO:0000256" key="3">
    <source>
        <dbReference type="ARBA" id="ARBA00022617"/>
    </source>
</evidence>
<dbReference type="SUPFAM" id="SSF54909">
    <property type="entry name" value="Dimeric alpha+beta barrel"/>
    <property type="match status" value="1"/>
</dbReference>
<feature type="domain" description="DyP dimeric alpha+beta barrel" evidence="8">
    <location>
        <begin position="4"/>
        <end position="129"/>
    </location>
</feature>
<dbReference type="OrthoDB" id="3207336at2759"/>
<gene>
    <name evidence="9" type="ORF">B9Z65_431</name>
</gene>
<dbReference type="EMBL" id="NHZQ01000003">
    <property type="protein sequence ID" value="PSK60281.1"/>
    <property type="molecule type" value="Genomic_DNA"/>
</dbReference>
<comment type="similarity">
    <text evidence="7">Belongs to the DyP-type peroxidase family.</text>
</comment>
<comment type="cofactor">
    <cofactor evidence="1">
        <name>heme b</name>
        <dbReference type="ChEBI" id="CHEBI:60344"/>
    </cofactor>
</comment>
<dbReference type="PANTHER" id="PTHR30521">
    <property type="entry name" value="DEFERROCHELATASE/PEROXIDASE"/>
    <property type="match status" value="1"/>
</dbReference>
<evidence type="ECO:0000256" key="4">
    <source>
        <dbReference type="ARBA" id="ARBA00022723"/>
    </source>
</evidence>
<evidence type="ECO:0000256" key="7">
    <source>
        <dbReference type="ARBA" id="ARBA00025737"/>
    </source>
</evidence>
<dbReference type="Pfam" id="PF21105">
    <property type="entry name" value="DyP_N"/>
    <property type="match status" value="1"/>
</dbReference>
<dbReference type="GO" id="GO:0020037">
    <property type="term" value="F:heme binding"/>
    <property type="evidence" value="ECO:0007669"/>
    <property type="project" value="InterPro"/>
</dbReference>
<dbReference type="STRING" id="40998.A0A2P8AIK9"/>
<evidence type="ECO:0000256" key="5">
    <source>
        <dbReference type="ARBA" id="ARBA00023002"/>
    </source>
</evidence>
<keyword evidence="4" id="KW-0479">Metal-binding</keyword>